<feature type="region of interest" description="Disordered" evidence="1">
    <location>
        <begin position="33"/>
        <end position="102"/>
    </location>
</feature>
<gene>
    <name evidence="2" type="ORF">Bca52824_065154</name>
</gene>
<protein>
    <submittedName>
        <fullName evidence="2">Uncharacterized protein</fullName>
    </submittedName>
</protein>
<organism evidence="2 3">
    <name type="scientific">Brassica carinata</name>
    <name type="common">Ethiopian mustard</name>
    <name type="synonym">Abyssinian cabbage</name>
    <dbReference type="NCBI Taxonomy" id="52824"/>
    <lineage>
        <taxon>Eukaryota</taxon>
        <taxon>Viridiplantae</taxon>
        <taxon>Streptophyta</taxon>
        <taxon>Embryophyta</taxon>
        <taxon>Tracheophyta</taxon>
        <taxon>Spermatophyta</taxon>
        <taxon>Magnoliopsida</taxon>
        <taxon>eudicotyledons</taxon>
        <taxon>Gunneridae</taxon>
        <taxon>Pentapetalae</taxon>
        <taxon>rosids</taxon>
        <taxon>malvids</taxon>
        <taxon>Brassicales</taxon>
        <taxon>Brassicaceae</taxon>
        <taxon>Brassiceae</taxon>
        <taxon>Brassica</taxon>
    </lineage>
</organism>
<sequence>MGAVLSGFGRKGLDCGFGFCYELTFVCIVNPKGTKRKSKKGKEAAGASGNVEAVRVDPTQVLPTQVLPTQTGPVNNETGLPQGPILPTEVNRENVGDQRDQN</sequence>
<reference evidence="2 3" key="1">
    <citation type="submission" date="2020-02" db="EMBL/GenBank/DDBJ databases">
        <authorList>
            <person name="Ma Q."/>
            <person name="Huang Y."/>
            <person name="Song X."/>
            <person name="Pei D."/>
        </authorList>
    </citation>
    <scope>NUCLEOTIDE SEQUENCE [LARGE SCALE GENOMIC DNA]</scope>
    <source>
        <strain evidence="2">Sxm20200214</strain>
        <tissue evidence="2">Leaf</tissue>
    </source>
</reference>
<accession>A0A8X7U9Q1</accession>
<feature type="compositionally biased region" description="Polar residues" evidence="1">
    <location>
        <begin position="61"/>
        <end position="79"/>
    </location>
</feature>
<name>A0A8X7U9Q1_BRACI</name>
<dbReference type="Proteomes" id="UP000886595">
    <property type="component" value="Unassembled WGS sequence"/>
</dbReference>
<evidence type="ECO:0000256" key="1">
    <source>
        <dbReference type="SAM" id="MobiDB-lite"/>
    </source>
</evidence>
<dbReference type="EMBL" id="JAAMPC010000013">
    <property type="protein sequence ID" value="KAG2270599.1"/>
    <property type="molecule type" value="Genomic_DNA"/>
</dbReference>
<feature type="compositionally biased region" description="Basic and acidic residues" evidence="1">
    <location>
        <begin position="90"/>
        <end position="102"/>
    </location>
</feature>
<proteinExistence type="predicted"/>
<evidence type="ECO:0000313" key="2">
    <source>
        <dbReference type="EMBL" id="KAG2270599.1"/>
    </source>
</evidence>
<dbReference type="AlphaFoldDB" id="A0A8X7U9Q1"/>
<evidence type="ECO:0000313" key="3">
    <source>
        <dbReference type="Proteomes" id="UP000886595"/>
    </source>
</evidence>
<comment type="caution">
    <text evidence="2">The sequence shown here is derived from an EMBL/GenBank/DDBJ whole genome shotgun (WGS) entry which is preliminary data.</text>
</comment>
<keyword evidence="3" id="KW-1185">Reference proteome</keyword>